<dbReference type="EMBL" id="BDGG01000008">
    <property type="protein sequence ID" value="GAV02096.1"/>
    <property type="molecule type" value="Genomic_DNA"/>
</dbReference>
<keyword evidence="4 8" id="KW-0808">Transferase</keyword>
<accession>A0A1D1VMN9</accession>
<dbReference type="EC" id="2.4.1.-" evidence="8"/>
<evidence type="ECO:0000256" key="4">
    <source>
        <dbReference type="ARBA" id="ARBA00022679"/>
    </source>
</evidence>
<comment type="subcellular location">
    <subcellularLocation>
        <location evidence="1">Membrane</location>
        <topology evidence="1">Single-pass membrane protein</topology>
    </subcellularLocation>
</comment>
<reference evidence="9 10" key="1">
    <citation type="journal article" date="2016" name="Nat. Commun.">
        <title>Extremotolerant tardigrade genome and improved radiotolerance of human cultured cells by tardigrade-unique protein.</title>
        <authorList>
            <person name="Hashimoto T."/>
            <person name="Horikawa D.D."/>
            <person name="Saito Y."/>
            <person name="Kuwahara H."/>
            <person name="Kozuka-Hata H."/>
            <person name="Shin-I T."/>
            <person name="Minakuchi Y."/>
            <person name="Ohishi K."/>
            <person name="Motoyama A."/>
            <person name="Aizu T."/>
            <person name="Enomoto A."/>
            <person name="Kondo K."/>
            <person name="Tanaka S."/>
            <person name="Hara Y."/>
            <person name="Koshikawa S."/>
            <person name="Sagara H."/>
            <person name="Miura T."/>
            <person name="Yokobori S."/>
            <person name="Miyagawa K."/>
            <person name="Suzuki Y."/>
            <person name="Kubo T."/>
            <person name="Oyama M."/>
            <person name="Kohara Y."/>
            <person name="Fujiyama A."/>
            <person name="Arakawa K."/>
            <person name="Katayama T."/>
            <person name="Toyoda A."/>
            <person name="Kunieda T."/>
        </authorList>
    </citation>
    <scope>NUCLEOTIDE SEQUENCE [LARGE SCALE GENOMIC DNA]</scope>
    <source>
        <strain evidence="9 10">YOKOZUNA-1</strain>
    </source>
</reference>
<dbReference type="GO" id="GO:0016757">
    <property type="term" value="F:glycosyltransferase activity"/>
    <property type="evidence" value="ECO:0007669"/>
    <property type="project" value="UniProtKB-UniRule"/>
</dbReference>
<evidence type="ECO:0000256" key="8">
    <source>
        <dbReference type="RuleBase" id="RU366017"/>
    </source>
</evidence>
<evidence type="ECO:0000313" key="9">
    <source>
        <dbReference type="EMBL" id="GAV02096.1"/>
    </source>
</evidence>
<dbReference type="InterPro" id="IPR008166">
    <property type="entry name" value="Glyco_transf_92"/>
</dbReference>
<organism evidence="9 10">
    <name type="scientific">Ramazzottius varieornatus</name>
    <name type="common">Water bear</name>
    <name type="synonym">Tardigrade</name>
    <dbReference type="NCBI Taxonomy" id="947166"/>
    <lineage>
        <taxon>Eukaryota</taxon>
        <taxon>Metazoa</taxon>
        <taxon>Ecdysozoa</taxon>
        <taxon>Tardigrada</taxon>
        <taxon>Eutardigrada</taxon>
        <taxon>Parachela</taxon>
        <taxon>Hypsibioidea</taxon>
        <taxon>Ramazzottiidae</taxon>
        <taxon>Ramazzottius</taxon>
    </lineage>
</organism>
<evidence type="ECO:0000256" key="2">
    <source>
        <dbReference type="ARBA" id="ARBA00007647"/>
    </source>
</evidence>
<gene>
    <name evidence="9" type="primary">RvY_12701-1</name>
    <name evidence="9" type="synonym">RvY_12701.1</name>
    <name evidence="9" type="ORF">RvY_12701</name>
</gene>
<keyword evidence="7" id="KW-0472">Membrane</keyword>
<evidence type="ECO:0000256" key="7">
    <source>
        <dbReference type="ARBA" id="ARBA00023136"/>
    </source>
</evidence>
<dbReference type="PANTHER" id="PTHR21461">
    <property type="entry name" value="GLYCOSYLTRANSFERASE FAMILY 92 PROTEIN"/>
    <property type="match status" value="1"/>
</dbReference>
<name>A0A1D1VMN9_RAMVA</name>
<proteinExistence type="inferred from homology"/>
<evidence type="ECO:0000256" key="6">
    <source>
        <dbReference type="ARBA" id="ARBA00022989"/>
    </source>
</evidence>
<dbReference type="GO" id="GO:0016020">
    <property type="term" value="C:membrane"/>
    <property type="evidence" value="ECO:0007669"/>
    <property type="project" value="UniProtKB-SubCell"/>
</dbReference>
<keyword evidence="3 8" id="KW-0328">Glycosyltransferase</keyword>
<keyword evidence="10" id="KW-1185">Reference proteome</keyword>
<keyword evidence="5" id="KW-0812">Transmembrane</keyword>
<dbReference type="OrthoDB" id="2526284at2759"/>
<keyword evidence="6" id="KW-1133">Transmembrane helix</keyword>
<protein>
    <recommendedName>
        <fullName evidence="8">Glycosyltransferase family 92 protein</fullName>
        <ecNumber evidence="8">2.4.1.-</ecNumber>
    </recommendedName>
</protein>
<evidence type="ECO:0000256" key="5">
    <source>
        <dbReference type="ARBA" id="ARBA00022692"/>
    </source>
</evidence>
<dbReference type="Pfam" id="PF01697">
    <property type="entry name" value="Glyco_transf_92"/>
    <property type="match status" value="1"/>
</dbReference>
<dbReference type="PANTHER" id="PTHR21461:SF69">
    <property type="entry name" value="GLYCOSYLTRANSFERASE FAMILY 92 PROTEIN"/>
    <property type="match status" value="1"/>
</dbReference>
<comment type="caution">
    <text evidence="9">The sequence shown here is derived from an EMBL/GenBank/DDBJ whole genome shotgun (WGS) entry which is preliminary data.</text>
</comment>
<evidence type="ECO:0000256" key="3">
    <source>
        <dbReference type="ARBA" id="ARBA00022676"/>
    </source>
</evidence>
<dbReference type="AlphaFoldDB" id="A0A1D1VMN9"/>
<evidence type="ECO:0000256" key="1">
    <source>
        <dbReference type="ARBA" id="ARBA00004167"/>
    </source>
</evidence>
<comment type="similarity">
    <text evidence="2 8">Belongs to the glycosyltransferase 92 family.</text>
</comment>
<dbReference type="GO" id="GO:0005737">
    <property type="term" value="C:cytoplasm"/>
    <property type="evidence" value="ECO:0007669"/>
    <property type="project" value="TreeGrafter"/>
</dbReference>
<evidence type="ECO:0000313" key="10">
    <source>
        <dbReference type="Proteomes" id="UP000186922"/>
    </source>
</evidence>
<dbReference type="Proteomes" id="UP000186922">
    <property type="component" value="Unassembled WGS sequence"/>
</dbReference>
<sequence>MARKLITSCLLIVLIVGLLQIFFGAFVFQQTSHKILSDLGDSWSNLEIRLRENSDHPTNESASTSASKSQKRSLDSSCKKWKLLACAMVHNEAAYLLEWIEFHRGQGVDHFVFYTYFSTDLLEYVPMIYEDLGTYGLVDVIPARFFAQDAKRKLDPADYAQNKEWSMVDCNVRYREHAQWIMQMDAGHFVHSEEYNTILDFLENQTENALANGTLPEDVFTAVRVPTVRFGTSGVQDKFLTWITPNAYTGGAEVLYEPYRGTEDLYPLVIESNPKRAPHGELDGNLTDVPVCSGQSKEELQLCSDSSTVTIVKSGRCPPANITECLRPTENLIWPELPLLRADNHNWRAVNHAKEAKYWDPLHDQTFDALDTSWFSSVLDDIKFKYISRVREGIMSLKPRLFLDVNRTCDPVAMKNGQQVMCPPSHPYPYGNFGGKWLRECCEKDIDYYGEPLTIESNSCWNYSVVDCPDPPGVEKWLHRSCCVYTPPSGSLNATMLDFDYSNDTSLEYYDYSNDTYSNASDPLNDDFDNSIIQPMKGSLT</sequence>